<keyword evidence="2" id="KW-0675">Receptor</keyword>
<dbReference type="EMBL" id="FNOM01000003">
    <property type="protein sequence ID" value="SDW78105.1"/>
    <property type="molecule type" value="Genomic_DNA"/>
</dbReference>
<dbReference type="Proteomes" id="UP000198539">
    <property type="component" value="Unassembled WGS sequence"/>
</dbReference>
<keyword evidence="3" id="KW-1185">Reference proteome</keyword>
<evidence type="ECO:0000313" key="3">
    <source>
        <dbReference type="Proteomes" id="UP000198539"/>
    </source>
</evidence>
<name>A0A1H2WC53_9RHOB</name>
<evidence type="ECO:0000313" key="2">
    <source>
        <dbReference type="EMBL" id="SDW78105.1"/>
    </source>
</evidence>
<dbReference type="RefSeq" id="WP_143033483.1">
    <property type="nucleotide sequence ID" value="NZ_CP061498.1"/>
</dbReference>
<keyword evidence="1" id="KW-0175">Coiled coil</keyword>
<reference evidence="2 3" key="1">
    <citation type="submission" date="2016-10" db="EMBL/GenBank/DDBJ databases">
        <authorList>
            <person name="de Groot N.N."/>
        </authorList>
    </citation>
    <scope>NUCLEOTIDE SEQUENCE [LARGE SCALE GENOMIC DNA]</scope>
    <source>
        <strain evidence="2 3">CGMCC 1.8894</strain>
    </source>
</reference>
<protein>
    <submittedName>
        <fullName evidence="2">Fused signal recognition particle receptor/colicin import membrane protein</fullName>
    </submittedName>
</protein>
<sequence>MRGIDMLFRMLRTQTSEHGTLRMGVAYDAGKDPALVKLANAMKAAGFAEDVTAKQLEAEKVAAEKLAVASAQPSKPVSDKAAIKAAQDAQAQAEAEAAEAKAQAEALAARVAELEAQAAAQDAGQSDK</sequence>
<gene>
    <name evidence="2" type="ORF">SAMN04488238_103333</name>
</gene>
<organism evidence="2 3">
    <name type="scientific">Roseicitreum antarcticum</name>
    <dbReference type="NCBI Taxonomy" id="564137"/>
    <lineage>
        <taxon>Bacteria</taxon>
        <taxon>Pseudomonadati</taxon>
        <taxon>Pseudomonadota</taxon>
        <taxon>Alphaproteobacteria</taxon>
        <taxon>Rhodobacterales</taxon>
        <taxon>Paracoccaceae</taxon>
        <taxon>Roseicitreum</taxon>
    </lineage>
</organism>
<accession>A0A1H2WC53</accession>
<dbReference type="AlphaFoldDB" id="A0A1H2WC53"/>
<evidence type="ECO:0000256" key="1">
    <source>
        <dbReference type="SAM" id="Coils"/>
    </source>
</evidence>
<dbReference type="STRING" id="564137.SAMN04488238_103333"/>
<feature type="coiled-coil region" evidence="1">
    <location>
        <begin position="83"/>
        <end position="117"/>
    </location>
</feature>
<proteinExistence type="predicted"/>